<dbReference type="AlphaFoldDB" id="A0A5Q2TRT0"/>
<keyword evidence="2" id="KW-1185">Reference proteome</keyword>
<organism evidence="1 2">
    <name type="scientific">Gracilibacillus salitolerans</name>
    <dbReference type="NCBI Taxonomy" id="2663022"/>
    <lineage>
        <taxon>Bacteria</taxon>
        <taxon>Bacillati</taxon>
        <taxon>Bacillota</taxon>
        <taxon>Bacilli</taxon>
        <taxon>Bacillales</taxon>
        <taxon>Bacillaceae</taxon>
        <taxon>Gracilibacillus</taxon>
    </lineage>
</organism>
<name>A0A5Q2TRT0_9BACI</name>
<reference evidence="1 2" key="1">
    <citation type="submission" date="2019-11" db="EMBL/GenBank/DDBJ databases">
        <title>Gracilibacillus salitolerans sp. nov., a moderate halophile isolated from a saline soil in northwest China.</title>
        <authorList>
            <person name="Gan L."/>
        </authorList>
    </citation>
    <scope>NUCLEOTIDE SEQUENCE [LARGE SCALE GENOMIC DNA]</scope>
    <source>
        <strain evidence="1 2">SCU50</strain>
    </source>
</reference>
<dbReference type="Proteomes" id="UP000339690">
    <property type="component" value="Chromosome"/>
</dbReference>
<dbReference type="KEGG" id="grc:GI584_23435"/>
<evidence type="ECO:0000313" key="2">
    <source>
        <dbReference type="Proteomes" id="UP000339690"/>
    </source>
</evidence>
<protein>
    <submittedName>
        <fullName evidence="1">Uncharacterized protein</fullName>
    </submittedName>
</protein>
<dbReference type="EMBL" id="CP045915">
    <property type="protein sequence ID" value="QGH36822.1"/>
    <property type="molecule type" value="Genomic_DNA"/>
</dbReference>
<dbReference type="RefSeq" id="WP_153792830.1">
    <property type="nucleotide sequence ID" value="NZ_CP045915.1"/>
</dbReference>
<sequence>MYQPESQSITFSTLIHDIFYKYPVQKGHRLIIPKQHKPTIVKQHQKTSSSFTN</sequence>
<accession>A0A5Q2TRT0</accession>
<evidence type="ECO:0000313" key="1">
    <source>
        <dbReference type="EMBL" id="QGH36822.1"/>
    </source>
</evidence>
<gene>
    <name evidence="1" type="ORF">GI584_23435</name>
</gene>
<proteinExistence type="predicted"/>